<evidence type="ECO:0000259" key="2">
    <source>
        <dbReference type="Pfam" id="PF13193"/>
    </source>
</evidence>
<sequence length="618" mass="65920">MAPHRIQTQADVAALGELPYAQFMPHTHVYDALRAAALRHADRPAITYVREPDPAQPVQTWTYAELLARIHRTANLFAALVPPDAEGRGPRVAMLLPNIPEAHLTLWGGETAGVVCPINYLLEPAHIAELVQTSGCQILVALGPHPELDIWSKASAVARECPGLQHVFAVGGAPGARDFMTAVDAMPGDALAPAITTGADRVAALFHTGGTTGAPKLAQHRHSNQLHSSWCAAQFYAMDERDTLLNGFPLFHVAGAFVYGLSVLLSGAQIVLPTLLGLRNTTFMQRYWDFVEQHRVSLLAAVPTVMGTLLKLEPGQASRGSVRALLTGGSPLPNELAQAFERRYGIAVRNILGMTECAGVVSIEPFLGPRTPGSCGLPLPYTEVVAVNAEGQRCAPGESGIVRLRGPNVGPGYTDARRNTGTFDDQGWLITGDIGHIDAEGRVFITGRAKDVIIRSGHNIDPQQIEEALLQHPDVMVAAAVGEPDEYAGEVAVVYVSVRPGASVTPEELSAFANARIPERPAYPKRVQIVPSVPLTAVGKVFKPRLRAMACETALGERLARAGLADAFEIRVADASSGLQVLFAARNAEAAAQHAEAVRAIMAPFPLAYRVAVQGEES</sequence>
<dbReference type="NCBIfam" id="NF005714">
    <property type="entry name" value="PRK07529.1"/>
    <property type="match status" value="1"/>
</dbReference>
<dbReference type="InterPro" id="IPR045851">
    <property type="entry name" value="AMP-bd_C_sf"/>
</dbReference>
<dbReference type="EMBL" id="CP049989">
    <property type="protein sequence ID" value="QIM52611.1"/>
    <property type="molecule type" value="Genomic_DNA"/>
</dbReference>
<dbReference type="Pfam" id="PF13193">
    <property type="entry name" value="AMP-binding_C"/>
    <property type="match status" value="1"/>
</dbReference>
<dbReference type="InterPro" id="IPR000873">
    <property type="entry name" value="AMP-dep_synth/lig_dom"/>
</dbReference>
<dbReference type="PROSITE" id="PS00455">
    <property type="entry name" value="AMP_BINDING"/>
    <property type="match status" value="1"/>
</dbReference>
<dbReference type="InterPro" id="IPR042099">
    <property type="entry name" value="ANL_N_sf"/>
</dbReference>
<dbReference type="Pfam" id="PF00501">
    <property type="entry name" value="AMP-binding"/>
    <property type="match status" value="1"/>
</dbReference>
<dbReference type="KEGG" id="hcz:G9Q37_10855"/>
<dbReference type="PANTHER" id="PTHR43767">
    <property type="entry name" value="LONG-CHAIN-FATTY-ACID--COA LIGASE"/>
    <property type="match status" value="1"/>
</dbReference>
<protein>
    <submittedName>
        <fullName evidence="3">Acyl-CoA synthetase</fullName>
    </submittedName>
</protein>
<proteinExistence type="predicted"/>
<organism evidence="3 4">
    <name type="scientific">Hydrogenophaga crocea</name>
    <dbReference type="NCBI Taxonomy" id="2716225"/>
    <lineage>
        <taxon>Bacteria</taxon>
        <taxon>Pseudomonadati</taxon>
        <taxon>Pseudomonadota</taxon>
        <taxon>Betaproteobacteria</taxon>
        <taxon>Burkholderiales</taxon>
        <taxon>Comamonadaceae</taxon>
        <taxon>Hydrogenophaga</taxon>
    </lineage>
</organism>
<dbReference type="RefSeq" id="WP_166227213.1">
    <property type="nucleotide sequence ID" value="NZ_CP049989.1"/>
</dbReference>
<evidence type="ECO:0000259" key="1">
    <source>
        <dbReference type="Pfam" id="PF00501"/>
    </source>
</evidence>
<dbReference type="PANTHER" id="PTHR43767:SF1">
    <property type="entry name" value="NONRIBOSOMAL PEPTIDE SYNTHASE PES1 (EUROFUNG)-RELATED"/>
    <property type="match status" value="1"/>
</dbReference>
<name>A0A6G8IHK0_9BURK</name>
<dbReference type="AlphaFoldDB" id="A0A6G8IHK0"/>
<accession>A0A6G8IHK0</accession>
<evidence type="ECO:0000313" key="3">
    <source>
        <dbReference type="EMBL" id="QIM52611.1"/>
    </source>
</evidence>
<reference evidence="3 4" key="1">
    <citation type="submission" date="2020-03" db="EMBL/GenBank/DDBJ databases">
        <title>Hydrogenophaga sp. nov. isolated from cyanobacterial mat.</title>
        <authorList>
            <person name="Thorat V."/>
            <person name="Kirdat K."/>
            <person name="Tiwarekar B."/>
            <person name="Costa E.D."/>
            <person name="Yadav A."/>
        </authorList>
    </citation>
    <scope>NUCLEOTIDE SEQUENCE [LARGE SCALE GENOMIC DNA]</scope>
    <source>
        <strain evidence="3 4">BA0156</strain>
    </source>
</reference>
<gene>
    <name evidence="3" type="ORF">G9Q37_10855</name>
</gene>
<dbReference type="InterPro" id="IPR050237">
    <property type="entry name" value="ATP-dep_AMP-bd_enzyme"/>
</dbReference>
<dbReference type="InterPro" id="IPR025110">
    <property type="entry name" value="AMP-bd_C"/>
</dbReference>
<dbReference type="Gene3D" id="3.30.300.30">
    <property type="match status" value="1"/>
</dbReference>
<dbReference type="GO" id="GO:0016878">
    <property type="term" value="F:acid-thiol ligase activity"/>
    <property type="evidence" value="ECO:0007669"/>
    <property type="project" value="UniProtKB-ARBA"/>
</dbReference>
<keyword evidence="4" id="KW-1185">Reference proteome</keyword>
<dbReference type="Proteomes" id="UP000503162">
    <property type="component" value="Chromosome"/>
</dbReference>
<feature type="domain" description="AMP-dependent synthetase/ligase" evidence="1">
    <location>
        <begin position="34"/>
        <end position="413"/>
    </location>
</feature>
<dbReference type="InterPro" id="IPR020845">
    <property type="entry name" value="AMP-binding_CS"/>
</dbReference>
<dbReference type="Gene3D" id="3.40.50.12780">
    <property type="entry name" value="N-terminal domain of ligase-like"/>
    <property type="match status" value="1"/>
</dbReference>
<feature type="domain" description="AMP-binding enzyme C-terminal" evidence="2">
    <location>
        <begin position="464"/>
        <end position="540"/>
    </location>
</feature>
<evidence type="ECO:0000313" key="4">
    <source>
        <dbReference type="Proteomes" id="UP000503162"/>
    </source>
</evidence>
<dbReference type="SUPFAM" id="SSF56801">
    <property type="entry name" value="Acetyl-CoA synthetase-like"/>
    <property type="match status" value="1"/>
</dbReference>